<evidence type="ECO:0000313" key="3">
    <source>
        <dbReference type="EMBL" id="QES57152.1"/>
    </source>
</evidence>
<evidence type="ECO:0000256" key="1">
    <source>
        <dbReference type="SAM" id="MobiDB-lite"/>
    </source>
</evidence>
<dbReference type="Pfam" id="PF10901">
    <property type="entry name" value="DUF2690"/>
    <property type="match status" value="1"/>
</dbReference>
<protein>
    <submittedName>
        <fullName evidence="3">XRE family transcriptional regulator</fullName>
    </submittedName>
</protein>
<gene>
    <name evidence="3" type="ORF">DEJ51_25655</name>
</gene>
<keyword evidence="2" id="KW-0812">Transmembrane</keyword>
<dbReference type="AlphaFoldDB" id="A0A5P2DPN3"/>
<organism evidence="3 4">
    <name type="scientific">Streptomyces venezuelae</name>
    <dbReference type="NCBI Taxonomy" id="54571"/>
    <lineage>
        <taxon>Bacteria</taxon>
        <taxon>Bacillati</taxon>
        <taxon>Actinomycetota</taxon>
        <taxon>Actinomycetes</taxon>
        <taxon>Kitasatosporales</taxon>
        <taxon>Streptomycetaceae</taxon>
        <taxon>Streptomyces</taxon>
    </lineage>
</organism>
<dbReference type="GO" id="GO:0003677">
    <property type="term" value="F:DNA binding"/>
    <property type="evidence" value="ECO:0007669"/>
    <property type="project" value="InterPro"/>
</dbReference>
<sequence>MSDQTKATDGTESARARLSTEMRRIKETSQLSFGRLADRTHYSRSSWERFLNGKQLPTAVAVEQLAAVAGADPEPLLELLARAVSAPAGGTTATAVATATTPAAPARTAPEAAHEAPSAGVPVGAPVGVTADVPQEAARTPRERPRAEWRRRFGVIGYITAGALLGSIATGLAFSSTAAGNRTPGAAGDPADTRKSAGGKDETATLVPGAGDIRVKCKSDTCLRHDPQAMECHWDATTAKSTFLRGMHIQLRYSAACQSVWGRIEGGAVGDKVIIRDARGTELEALIRFEHDSYTKMLAVSAEAPLEAMSVCGAIPAEKQMQCAPEGAIQQP</sequence>
<dbReference type="Proteomes" id="UP000324101">
    <property type="component" value="Chromosome"/>
</dbReference>
<dbReference type="Pfam" id="PF13560">
    <property type="entry name" value="HTH_31"/>
    <property type="match status" value="1"/>
</dbReference>
<dbReference type="InterPro" id="IPR021224">
    <property type="entry name" value="DUF2690"/>
</dbReference>
<accession>A0A5P2DPN3</accession>
<evidence type="ECO:0000256" key="2">
    <source>
        <dbReference type="SAM" id="Phobius"/>
    </source>
</evidence>
<dbReference type="EMBL" id="CP029189">
    <property type="protein sequence ID" value="QES57152.1"/>
    <property type="molecule type" value="Genomic_DNA"/>
</dbReference>
<evidence type="ECO:0000313" key="4">
    <source>
        <dbReference type="Proteomes" id="UP000324101"/>
    </source>
</evidence>
<dbReference type="InterPro" id="IPR010982">
    <property type="entry name" value="Lambda_DNA-bd_dom_sf"/>
</dbReference>
<reference evidence="3 4" key="1">
    <citation type="submission" date="2018-05" db="EMBL/GenBank/DDBJ databases">
        <title>Streptomyces venezuelae.</title>
        <authorList>
            <person name="Kim W."/>
            <person name="Lee N."/>
            <person name="Cho B.-K."/>
        </authorList>
    </citation>
    <scope>NUCLEOTIDE SEQUENCE [LARGE SCALE GENOMIC DNA]</scope>
    <source>
        <strain evidence="3 4">ATCC 21018</strain>
    </source>
</reference>
<proteinExistence type="predicted"/>
<dbReference type="CDD" id="cd00093">
    <property type="entry name" value="HTH_XRE"/>
    <property type="match status" value="1"/>
</dbReference>
<dbReference type="SUPFAM" id="SSF47413">
    <property type="entry name" value="lambda repressor-like DNA-binding domains"/>
    <property type="match status" value="1"/>
</dbReference>
<keyword evidence="2" id="KW-0472">Membrane</keyword>
<dbReference type="Gene3D" id="1.10.260.40">
    <property type="entry name" value="lambda repressor-like DNA-binding domains"/>
    <property type="match status" value="1"/>
</dbReference>
<keyword evidence="2" id="KW-1133">Transmembrane helix</keyword>
<feature type="region of interest" description="Disordered" evidence="1">
    <location>
        <begin position="180"/>
        <end position="205"/>
    </location>
</feature>
<feature type="compositionally biased region" description="Basic and acidic residues" evidence="1">
    <location>
        <begin position="191"/>
        <end position="203"/>
    </location>
</feature>
<name>A0A5P2DPN3_STRVZ</name>
<feature type="region of interest" description="Disordered" evidence="1">
    <location>
        <begin position="100"/>
        <end position="122"/>
    </location>
</feature>
<feature type="transmembrane region" description="Helical" evidence="2">
    <location>
        <begin position="153"/>
        <end position="174"/>
    </location>
</feature>
<dbReference type="OrthoDB" id="3386996at2"/>
<dbReference type="InterPro" id="IPR001387">
    <property type="entry name" value="Cro/C1-type_HTH"/>
</dbReference>